<keyword evidence="3" id="KW-1185">Reference proteome</keyword>
<dbReference type="AlphaFoldDB" id="A0A7D9MFX9"/>
<reference evidence="2" key="1">
    <citation type="submission" date="2020-04" db="EMBL/GenBank/DDBJ databases">
        <authorList>
            <person name="Alioto T."/>
            <person name="Alioto T."/>
            <person name="Gomez Garrido J."/>
        </authorList>
    </citation>
    <scope>NUCLEOTIDE SEQUENCE</scope>
    <source>
        <strain evidence="2">A484AB</strain>
    </source>
</reference>
<proteinExistence type="predicted"/>
<evidence type="ECO:0000256" key="1">
    <source>
        <dbReference type="SAM" id="MobiDB-lite"/>
    </source>
</evidence>
<sequence>LNISESEGNTTEIQYPTSQVVEHDGEQSTNESIFELESLDIFSQHSSDKDQGENKDQSETPSNVRRLFVTEKGNLKWRSDYEGLCHVVEQLQLQPGKWTIPRGQCKQFENSD</sequence>
<feature type="non-terminal residue" evidence="2">
    <location>
        <position position="1"/>
    </location>
</feature>
<evidence type="ECO:0000313" key="2">
    <source>
        <dbReference type="EMBL" id="CAB4045724.1"/>
    </source>
</evidence>
<accession>A0A7D9MFX9</accession>
<dbReference type="EMBL" id="CACRXK020041439">
    <property type="protein sequence ID" value="CAB4045724.1"/>
    <property type="molecule type" value="Genomic_DNA"/>
</dbReference>
<organism evidence="2 3">
    <name type="scientific">Paramuricea clavata</name>
    <name type="common">Red gorgonian</name>
    <name type="synonym">Violescent sea-whip</name>
    <dbReference type="NCBI Taxonomy" id="317549"/>
    <lineage>
        <taxon>Eukaryota</taxon>
        <taxon>Metazoa</taxon>
        <taxon>Cnidaria</taxon>
        <taxon>Anthozoa</taxon>
        <taxon>Octocorallia</taxon>
        <taxon>Malacalcyonacea</taxon>
        <taxon>Plexauridae</taxon>
        <taxon>Paramuricea</taxon>
    </lineage>
</organism>
<comment type="caution">
    <text evidence="2">The sequence shown here is derived from an EMBL/GenBank/DDBJ whole genome shotgun (WGS) entry which is preliminary data.</text>
</comment>
<feature type="non-terminal residue" evidence="2">
    <location>
        <position position="112"/>
    </location>
</feature>
<feature type="region of interest" description="Disordered" evidence="1">
    <location>
        <begin position="1"/>
        <end position="65"/>
    </location>
</feature>
<name>A0A7D9MFX9_PARCT</name>
<feature type="compositionally biased region" description="Basic and acidic residues" evidence="1">
    <location>
        <begin position="46"/>
        <end position="58"/>
    </location>
</feature>
<dbReference type="Proteomes" id="UP001152795">
    <property type="component" value="Unassembled WGS sequence"/>
</dbReference>
<protein>
    <submittedName>
        <fullName evidence="2">Uncharacterized protein</fullName>
    </submittedName>
</protein>
<evidence type="ECO:0000313" key="3">
    <source>
        <dbReference type="Proteomes" id="UP001152795"/>
    </source>
</evidence>
<gene>
    <name evidence="2" type="ORF">PACLA_8A058379</name>
</gene>
<feature type="compositionally biased region" description="Polar residues" evidence="1">
    <location>
        <begin position="1"/>
        <end position="20"/>
    </location>
</feature>